<proteinExistence type="predicted"/>
<evidence type="ECO:0000313" key="2">
    <source>
        <dbReference type="EMBL" id="KAL1840794.1"/>
    </source>
</evidence>
<feature type="compositionally biased region" description="Basic and acidic residues" evidence="1">
    <location>
        <begin position="35"/>
        <end position="47"/>
    </location>
</feature>
<feature type="compositionally biased region" description="Basic and acidic residues" evidence="1">
    <location>
        <begin position="107"/>
        <end position="120"/>
    </location>
</feature>
<sequence>MSVNPKSVAGQGEFHSSVPGSKPLEKSGHQLGRQVGREAVPEFHAETHPPGSAPAEATYQPHVRPADTRQPPSQQQAQSQDPLSMPGATSGEVHSASTRTRPMEGQTSRELRSNRNERAGLEGVGATASEETVEGRARVMGADLPEGIYKGMKGKESRAEGKEGASAEEVAAEEGRKK</sequence>
<organism evidence="2 3">
    <name type="scientific">Humicola insolens</name>
    <name type="common">Soft-rot fungus</name>
    <dbReference type="NCBI Taxonomy" id="85995"/>
    <lineage>
        <taxon>Eukaryota</taxon>
        <taxon>Fungi</taxon>
        <taxon>Dikarya</taxon>
        <taxon>Ascomycota</taxon>
        <taxon>Pezizomycotina</taxon>
        <taxon>Sordariomycetes</taxon>
        <taxon>Sordariomycetidae</taxon>
        <taxon>Sordariales</taxon>
        <taxon>Chaetomiaceae</taxon>
        <taxon>Mycothermus</taxon>
    </lineage>
</organism>
<feature type="region of interest" description="Disordered" evidence="1">
    <location>
        <begin position="1"/>
        <end position="178"/>
    </location>
</feature>
<accession>A0ABR3VG11</accession>
<gene>
    <name evidence="2" type="ORF">VTJ49DRAFT_7749</name>
</gene>
<comment type="caution">
    <text evidence="2">The sequence shown here is derived from an EMBL/GenBank/DDBJ whole genome shotgun (WGS) entry which is preliminary data.</text>
</comment>
<feature type="compositionally biased region" description="Low complexity" evidence="1">
    <location>
        <begin position="70"/>
        <end position="84"/>
    </location>
</feature>
<dbReference type="EMBL" id="JAZGSY010000099">
    <property type="protein sequence ID" value="KAL1840794.1"/>
    <property type="molecule type" value="Genomic_DNA"/>
</dbReference>
<reference evidence="2 3" key="1">
    <citation type="journal article" date="2024" name="Commun. Biol.">
        <title>Comparative genomic analysis of thermophilic fungi reveals convergent evolutionary adaptations and gene losses.</title>
        <authorList>
            <person name="Steindorff A.S."/>
            <person name="Aguilar-Pontes M.V."/>
            <person name="Robinson A.J."/>
            <person name="Andreopoulos B."/>
            <person name="LaButti K."/>
            <person name="Kuo A."/>
            <person name="Mondo S."/>
            <person name="Riley R."/>
            <person name="Otillar R."/>
            <person name="Haridas S."/>
            <person name="Lipzen A."/>
            <person name="Grimwood J."/>
            <person name="Schmutz J."/>
            <person name="Clum A."/>
            <person name="Reid I.D."/>
            <person name="Moisan M.C."/>
            <person name="Butler G."/>
            <person name="Nguyen T.T.M."/>
            <person name="Dewar K."/>
            <person name="Conant G."/>
            <person name="Drula E."/>
            <person name="Henrissat B."/>
            <person name="Hansel C."/>
            <person name="Singer S."/>
            <person name="Hutchinson M.I."/>
            <person name="de Vries R.P."/>
            <person name="Natvig D.O."/>
            <person name="Powell A.J."/>
            <person name="Tsang A."/>
            <person name="Grigoriev I.V."/>
        </authorList>
    </citation>
    <scope>NUCLEOTIDE SEQUENCE [LARGE SCALE GENOMIC DNA]</scope>
    <source>
        <strain evidence="2 3">CBS 620.91</strain>
    </source>
</reference>
<keyword evidence="3" id="KW-1185">Reference proteome</keyword>
<feature type="compositionally biased region" description="Polar residues" evidence="1">
    <location>
        <begin position="95"/>
        <end position="106"/>
    </location>
</feature>
<name>A0ABR3VG11_HUMIN</name>
<protein>
    <submittedName>
        <fullName evidence="2">Uncharacterized protein</fullName>
    </submittedName>
</protein>
<dbReference type="Proteomes" id="UP001583172">
    <property type="component" value="Unassembled WGS sequence"/>
</dbReference>
<feature type="compositionally biased region" description="Basic and acidic residues" evidence="1">
    <location>
        <begin position="153"/>
        <end position="165"/>
    </location>
</feature>
<evidence type="ECO:0000256" key="1">
    <source>
        <dbReference type="SAM" id="MobiDB-lite"/>
    </source>
</evidence>
<evidence type="ECO:0000313" key="3">
    <source>
        <dbReference type="Proteomes" id="UP001583172"/>
    </source>
</evidence>